<dbReference type="GO" id="GO:0031071">
    <property type="term" value="F:cysteine desulfurase activity"/>
    <property type="evidence" value="ECO:0007669"/>
    <property type="project" value="UniProtKB-EC"/>
</dbReference>
<feature type="domain" description="Fe-S metabolism associated" evidence="8">
    <location>
        <begin position="430"/>
        <end position="547"/>
    </location>
</feature>
<evidence type="ECO:0000313" key="9">
    <source>
        <dbReference type="EMBL" id="SEA92898.1"/>
    </source>
</evidence>
<evidence type="ECO:0000256" key="4">
    <source>
        <dbReference type="ARBA" id="ARBA00022679"/>
    </source>
</evidence>
<proteinExistence type="inferred from homology"/>
<dbReference type="NCBIfam" id="TIGR01979">
    <property type="entry name" value="sufS"/>
    <property type="match status" value="1"/>
</dbReference>
<reference evidence="10" key="1">
    <citation type="submission" date="2016-10" db="EMBL/GenBank/DDBJ databases">
        <authorList>
            <person name="Varghese N."/>
            <person name="Submissions S."/>
        </authorList>
    </citation>
    <scope>NUCLEOTIDE SEQUENCE [LARGE SCALE GENOMIC DNA]</scope>
    <source>
        <strain evidence="10">DSM 11526</strain>
    </source>
</reference>
<keyword evidence="10" id="KW-1185">Reference proteome</keyword>
<organism evidence="9 10">
    <name type="scientific">Marinobacterium iners DSM 11526</name>
    <dbReference type="NCBI Taxonomy" id="1122198"/>
    <lineage>
        <taxon>Bacteria</taxon>
        <taxon>Pseudomonadati</taxon>
        <taxon>Pseudomonadota</taxon>
        <taxon>Gammaproteobacteria</taxon>
        <taxon>Oceanospirillales</taxon>
        <taxon>Oceanospirillaceae</taxon>
        <taxon>Marinobacterium</taxon>
    </lineage>
</organism>
<dbReference type="InterPro" id="IPR000192">
    <property type="entry name" value="Aminotrans_V_dom"/>
</dbReference>
<dbReference type="PANTHER" id="PTHR43586">
    <property type="entry name" value="CYSTEINE DESULFURASE"/>
    <property type="match status" value="1"/>
</dbReference>
<dbReference type="Pfam" id="PF02657">
    <property type="entry name" value="SufE"/>
    <property type="match status" value="1"/>
</dbReference>
<comment type="cofactor">
    <cofactor evidence="1">
        <name>pyridoxal 5'-phosphate</name>
        <dbReference type="ChEBI" id="CHEBI:597326"/>
    </cofactor>
</comment>
<dbReference type="Proteomes" id="UP000242469">
    <property type="component" value="Unassembled WGS sequence"/>
</dbReference>
<dbReference type="RefSeq" id="WP_254775028.1">
    <property type="nucleotide sequence ID" value="NZ_FNRJ01000010.1"/>
</dbReference>
<keyword evidence="5" id="KW-0663">Pyridoxal phosphate</keyword>
<name>A0A1H4F7Y1_9GAMM</name>
<dbReference type="InterPro" id="IPR010970">
    <property type="entry name" value="Cys_dSase_SufS"/>
</dbReference>
<sequence length="555" mass="61570">MIHSRPSDPVRWRRDFPLLSQRVHGQPLIYLDNAATTQKPRVVIEAISRFYKTSNANVHRGSHALSAQATTAFEQARTTLANWLGIDDPACLIWTRGTTEAINLVAQSWGRNQLRADDLILLQQSSHHANIVPWQMLAETVGARIEVIPLQPDGDLDLDAYRLLLQKQPKLIALSHVSNALGTRYPIEQLCRLGRDAGAVTLVDGAQALPHFDIDLTRLGCDFYAFSGHKLFGPSGIGALWGRRELLEQMPPWQGGGEMIRDVSFSGTTYADLPFRFEAGTPNIEGAIGLAAAIEYLQQQDRTAMERHEQTLLQHARDCCSQLKGFRELPFGSDRVSLLSFELEGFHQQDVAHWLDRHGIAIRAGHHCAMPLMRSLGLPGSLRASFAFYNRLDEAEQLASCLDQLIQSQTTSTTVAFIEQKTSQNLIKRVYSATDWNARYQALMHIGQSLPGLPDALKQDCYRLHGCESRVWLVPALDDTGRLACQADADARILRALLALLLDRINGLTPAELLSTDLGAVLDQLDIRRHLSPSRGNGVAAIIQAIEAFARDPRG</sequence>
<dbReference type="Gene3D" id="3.40.640.10">
    <property type="entry name" value="Type I PLP-dependent aspartate aminotransferase-like (Major domain)"/>
    <property type="match status" value="1"/>
</dbReference>
<keyword evidence="4" id="KW-0808">Transferase</keyword>
<dbReference type="EC" id="2.8.1.7" evidence="3"/>
<dbReference type="InterPro" id="IPR015422">
    <property type="entry name" value="PyrdxlP-dep_Trfase_small"/>
</dbReference>
<dbReference type="GO" id="GO:0006534">
    <property type="term" value="P:cysteine metabolic process"/>
    <property type="evidence" value="ECO:0007669"/>
    <property type="project" value="InterPro"/>
</dbReference>
<dbReference type="SUPFAM" id="SSF82649">
    <property type="entry name" value="SufE/NifU"/>
    <property type="match status" value="1"/>
</dbReference>
<evidence type="ECO:0000256" key="6">
    <source>
        <dbReference type="ARBA" id="ARBA00050776"/>
    </source>
</evidence>
<dbReference type="PANTHER" id="PTHR43586:SF8">
    <property type="entry name" value="CYSTEINE DESULFURASE 1, CHLOROPLASTIC"/>
    <property type="match status" value="1"/>
</dbReference>
<gene>
    <name evidence="9" type="ORF">SAMN02745729_11068</name>
</gene>
<dbReference type="SUPFAM" id="SSF53383">
    <property type="entry name" value="PLP-dependent transferases"/>
    <property type="match status" value="1"/>
</dbReference>
<evidence type="ECO:0000256" key="5">
    <source>
        <dbReference type="ARBA" id="ARBA00022898"/>
    </source>
</evidence>
<dbReference type="CDD" id="cd06453">
    <property type="entry name" value="SufS_like"/>
    <property type="match status" value="1"/>
</dbReference>
<evidence type="ECO:0000256" key="1">
    <source>
        <dbReference type="ARBA" id="ARBA00001933"/>
    </source>
</evidence>
<dbReference type="GO" id="GO:0030170">
    <property type="term" value="F:pyridoxal phosphate binding"/>
    <property type="evidence" value="ECO:0007669"/>
    <property type="project" value="InterPro"/>
</dbReference>
<feature type="domain" description="Aminotransferase class V" evidence="7">
    <location>
        <begin position="29"/>
        <end position="398"/>
    </location>
</feature>
<dbReference type="EMBL" id="FNRJ01000010">
    <property type="protein sequence ID" value="SEA92898.1"/>
    <property type="molecule type" value="Genomic_DNA"/>
</dbReference>
<dbReference type="InterPro" id="IPR015424">
    <property type="entry name" value="PyrdxlP-dep_Trfase"/>
</dbReference>
<evidence type="ECO:0000256" key="3">
    <source>
        <dbReference type="ARBA" id="ARBA00012239"/>
    </source>
</evidence>
<dbReference type="AlphaFoldDB" id="A0A1H4F7Y1"/>
<evidence type="ECO:0000259" key="7">
    <source>
        <dbReference type="Pfam" id="PF00266"/>
    </source>
</evidence>
<evidence type="ECO:0000256" key="2">
    <source>
        <dbReference type="ARBA" id="ARBA00010447"/>
    </source>
</evidence>
<comment type="catalytic activity">
    <reaction evidence="6">
        <text>(sulfur carrier)-H + L-cysteine = (sulfur carrier)-SH + L-alanine</text>
        <dbReference type="Rhea" id="RHEA:43892"/>
        <dbReference type="Rhea" id="RHEA-COMP:14737"/>
        <dbReference type="Rhea" id="RHEA-COMP:14739"/>
        <dbReference type="ChEBI" id="CHEBI:29917"/>
        <dbReference type="ChEBI" id="CHEBI:35235"/>
        <dbReference type="ChEBI" id="CHEBI:57972"/>
        <dbReference type="ChEBI" id="CHEBI:64428"/>
        <dbReference type="EC" id="2.8.1.7"/>
    </reaction>
</comment>
<dbReference type="Gene3D" id="3.90.1010.10">
    <property type="match status" value="1"/>
</dbReference>
<dbReference type="Pfam" id="PF00266">
    <property type="entry name" value="Aminotran_5"/>
    <property type="match status" value="1"/>
</dbReference>
<protein>
    <recommendedName>
        <fullName evidence="3">cysteine desulfurase</fullName>
        <ecNumber evidence="3">2.8.1.7</ecNumber>
    </recommendedName>
</protein>
<dbReference type="PROSITE" id="PS00595">
    <property type="entry name" value="AA_TRANSFER_CLASS_5"/>
    <property type="match status" value="1"/>
</dbReference>
<comment type="similarity">
    <text evidence="2">Belongs to the class-V pyridoxal-phosphate-dependent aminotransferase family. Csd subfamily.</text>
</comment>
<evidence type="ECO:0000259" key="8">
    <source>
        <dbReference type="Pfam" id="PF02657"/>
    </source>
</evidence>
<dbReference type="Gene3D" id="3.90.1150.10">
    <property type="entry name" value="Aspartate Aminotransferase, domain 1"/>
    <property type="match status" value="1"/>
</dbReference>
<dbReference type="STRING" id="1122198.SAMN02745729_11068"/>
<dbReference type="InterPro" id="IPR003808">
    <property type="entry name" value="Fe-S_metab-assoc_dom"/>
</dbReference>
<evidence type="ECO:0000313" key="10">
    <source>
        <dbReference type="Proteomes" id="UP000242469"/>
    </source>
</evidence>
<dbReference type="InterPro" id="IPR015421">
    <property type="entry name" value="PyrdxlP-dep_Trfase_major"/>
</dbReference>
<dbReference type="InterPro" id="IPR020578">
    <property type="entry name" value="Aminotrans_V_PyrdxlP_BS"/>
</dbReference>
<accession>A0A1H4F7Y1</accession>